<dbReference type="PANTHER" id="PTHR12818:SF0">
    <property type="entry name" value="TRNA (ADENINE(37)-N6)-METHYLTRANSFERASE"/>
    <property type="match status" value="1"/>
</dbReference>
<dbReference type="Pfam" id="PF01980">
    <property type="entry name" value="TrmO_N"/>
    <property type="match status" value="1"/>
</dbReference>
<dbReference type="InterPro" id="IPR040372">
    <property type="entry name" value="YaeB-like"/>
</dbReference>
<evidence type="ECO:0000259" key="4">
    <source>
        <dbReference type="PROSITE" id="PS51668"/>
    </source>
</evidence>
<dbReference type="InterPro" id="IPR036414">
    <property type="entry name" value="YaeB_N_sf"/>
</dbReference>
<evidence type="ECO:0000313" key="5">
    <source>
        <dbReference type="EMBL" id="KAJ4761155.1"/>
    </source>
</evidence>
<name>A0AAV8D007_9POAL</name>
<comment type="similarity">
    <text evidence="2">Belongs to the tRNA methyltransferase O family.</text>
</comment>
<sequence length="391" mass="43586">MAIFPRVKEAHVTSITLVFATVAISATTLFLSSLFHRRKRCKQLEVRVRELEASLEASVEKGAAERRGRVRAQQAFRKVVSQQSGEGSKEVYPMVPIGTVHSCFSTRNGTPRQPLVVPLARACLVLDPARASAEALEGFSDYSHCWILYVFHLNTDLEKMWKDPARSKIKAKVRVPRLKGGKMGVLATRSPHRPCPIGLSVAKIEVVDGEAIWLSGVDLVDGTPILDIKPYLPYSDSVKGATVPTWVQEDATLAVGSVTFSSNFASSLSSCWADVEKQSLYDSSEQFESLIKEVLTWDIRSVSQRTRPHPVATKSSDAVCEEIEEVNFKEEIYPQSTDHPNEVVYHLILEGIDVSYRIDENLNVVVEKANVHPDFASKKRHSYLAHRDSVR</sequence>
<organism evidence="5 6">
    <name type="scientific">Rhynchospora pubera</name>
    <dbReference type="NCBI Taxonomy" id="906938"/>
    <lineage>
        <taxon>Eukaryota</taxon>
        <taxon>Viridiplantae</taxon>
        <taxon>Streptophyta</taxon>
        <taxon>Embryophyta</taxon>
        <taxon>Tracheophyta</taxon>
        <taxon>Spermatophyta</taxon>
        <taxon>Magnoliopsida</taxon>
        <taxon>Liliopsida</taxon>
        <taxon>Poales</taxon>
        <taxon>Cyperaceae</taxon>
        <taxon>Cyperoideae</taxon>
        <taxon>Rhynchosporeae</taxon>
        <taxon>Rhynchospora</taxon>
    </lineage>
</organism>
<keyword evidence="3" id="KW-0472">Membrane</keyword>
<dbReference type="PROSITE" id="PS51668">
    <property type="entry name" value="TSAA_2"/>
    <property type="match status" value="1"/>
</dbReference>
<keyword evidence="3" id="KW-1133">Transmembrane helix</keyword>
<dbReference type="EMBL" id="JAMFTS010000004">
    <property type="protein sequence ID" value="KAJ4761155.1"/>
    <property type="molecule type" value="Genomic_DNA"/>
</dbReference>
<protein>
    <submittedName>
        <fullName evidence="5">tRNA (Adenine(37)-N6)-methyltransferase</fullName>
    </submittedName>
</protein>
<dbReference type="NCBIfam" id="TIGR00104">
    <property type="entry name" value="tRNA_TsaA"/>
    <property type="match status" value="1"/>
</dbReference>
<dbReference type="AlphaFoldDB" id="A0AAV8D007"/>
<evidence type="ECO:0000313" key="6">
    <source>
        <dbReference type="Proteomes" id="UP001140206"/>
    </source>
</evidence>
<dbReference type="Gene3D" id="2.40.30.70">
    <property type="entry name" value="YaeB-like"/>
    <property type="match status" value="1"/>
</dbReference>
<feature type="domain" description="TsaA-like" evidence="4">
    <location>
        <begin position="94"/>
        <end position="240"/>
    </location>
</feature>
<dbReference type="FunFam" id="2.40.30.70:FF:000003">
    <property type="entry name" value="tRNA (Adenine(37)-N6)-methyltransferase isoform A"/>
    <property type="match status" value="1"/>
</dbReference>
<evidence type="ECO:0000256" key="2">
    <source>
        <dbReference type="ARBA" id="ARBA00033753"/>
    </source>
</evidence>
<keyword evidence="6" id="KW-1185">Reference proteome</keyword>
<dbReference type="CDD" id="cd09281">
    <property type="entry name" value="UPF0066"/>
    <property type="match status" value="1"/>
</dbReference>
<comment type="caution">
    <text evidence="5">The sequence shown here is derived from an EMBL/GenBank/DDBJ whole genome shotgun (WGS) entry which is preliminary data.</text>
</comment>
<dbReference type="Proteomes" id="UP001140206">
    <property type="component" value="Chromosome 4"/>
</dbReference>
<dbReference type="InterPro" id="IPR036413">
    <property type="entry name" value="YaeB-like_sf"/>
</dbReference>
<evidence type="ECO:0000256" key="1">
    <source>
        <dbReference type="ARBA" id="ARBA00022691"/>
    </source>
</evidence>
<keyword evidence="1" id="KW-0949">S-adenosyl-L-methionine</keyword>
<proteinExistence type="inferred from homology"/>
<gene>
    <name evidence="5" type="ORF">LUZ62_071530</name>
</gene>
<reference evidence="5" key="1">
    <citation type="submission" date="2022-08" db="EMBL/GenBank/DDBJ databases">
        <authorList>
            <person name="Marques A."/>
        </authorList>
    </citation>
    <scope>NUCLEOTIDE SEQUENCE</scope>
    <source>
        <strain evidence="5">RhyPub2mFocal</strain>
        <tissue evidence="5">Leaves</tissue>
    </source>
</reference>
<feature type="transmembrane region" description="Helical" evidence="3">
    <location>
        <begin position="12"/>
        <end position="35"/>
    </location>
</feature>
<keyword evidence="3" id="KW-0812">Transmembrane</keyword>
<evidence type="ECO:0000256" key="3">
    <source>
        <dbReference type="SAM" id="Phobius"/>
    </source>
</evidence>
<dbReference type="PANTHER" id="PTHR12818">
    <property type="entry name" value="TRNA (ADENINE(37)-N6)-METHYLTRANSFERASE"/>
    <property type="match status" value="1"/>
</dbReference>
<dbReference type="SUPFAM" id="SSF118196">
    <property type="entry name" value="YaeB-like"/>
    <property type="match status" value="1"/>
</dbReference>
<accession>A0AAV8D007</accession>
<dbReference type="InterPro" id="IPR023370">
    <property type="entry name" value="TrmO-like_N"/>
</dbReference>